<dbReference type="Gene3D" id="3.80.10.10">
    <property type="entry name" value="Ribonuclease Inhibitor"/>
    <property type="match status" value="1"/>
</dbReference>
<gene>
    <name evidence="2" type="ORF">V5N11_036244</name>
</gene>
<accession>A0ABD0ZLG1</accession>
<organism evidence="2 3">
    <name type="scientific">Cardamine amara subsp. amara</name>
    <dbReference type="NCBI Taxonomy" id="228776"/>
    <lineage>
        <taxon>Eukaryota</taxon>
        <taxon>Viridiplantae</taxon>
        <taxon>Streptophyta</taxon>
        <taxon>Embryophyta</taxon>
        <taxon>Tracheophyta</taxon>
        <taxon>Spermatophyta</taxon>
        <taxon>Magnoliopsida</taxon>
        <taxon>eudicotyledons</taxon>
        <taxon>Gunneridae</taxon>
        <taxon>Pentapetalae</taxon>
        <taxon>rosids</taxon>
        <taxon>malvids</taxon>
        <taxon>Brassicales</taxon>
        <taxon>Brassicaceae</taxon>
        <taxon>Cardamineae</taxon>
        <taxon>Cardamine</taxon>
    </lineage>
</organism>
<sequence>MDRVLAVSENSPIKNFSLKCRKGFEPDCINRHVLNRGVKDLDLDVDAKDGYSLPFEIFTCNTLVGLKLTGFSIDVIPEDASLPALKSVMFYSLHACAFEKLLSACPLLQDLFINDLNWEQWKWSRSLSSPSLERLAIERTEFYGFDGSDFGSITFDIPNITHLDYCELYYCNLIV</sequence>
<dbReference type="PANTHER" id="PTHR31293">
    <property type="entry name" value="RNI-LIKE SUPERFAMILY PROTEIN"/>
    <property type="match status" value="1"/>
</dbReference>
<dbReference type="Proteomes" id="UP001558713">
    <property type="component" value="Unassembled WGS sequence"/>
</dbReference>
<feature type="domain" description="F-box/LRR-repeat protein 15/At3g58940/PEG3-like LRR" evidence="1">
    <location>
        <begin position="31"/>
        <end position="139"/>
    </location>
</feature>
<evidence type="ECO:0000259" key="1">
    <source>
        <dbReference type="Pfam" id="PF24758"/>
    </source>
</evidence>
<dbReference type="EMBL" id="JBANAX010000888">
    <property type="protein sequence ID" value="KAL1189765.1"/>
    <property type="molecule type" value="Genomic_DNA"/>
</dbReference>
<dbReference type="Pfam" id="PF24758">
    <property type="entry name" value="LRR_At5g56370"/>
    <property type="match status" value="1"/>
</dbReference>
<keyword evidence="3" id="KW-1185">Reference proteome</keyword>
<protein>
    <submittedName>
        <fullName evidence="2">F-box/LRR-repeat protein</fullName>
    </submittedName>
</protein>
<evidence type="ECO:0000313" key="3">
    <source>
        <dbReference type="Proteomes" id="UP001558713"/>
    </source>
</evidence>
<dbReference type="AlphaFoldDB" id="A0ABD0ZLG1"/>
<reference evidence="2 3" key="1">
    <citation type="submission" date="2024-04" db="EMBL/GenBank/DDBJ databases">
        <title>Genome assembly C_amara_ONT_v2.</title>
        <authorList>
            <person name="Yant L."/>
            <person name="Moore C."/>
            <person name="Slenker M."/>
        </authorList>
    </citation>
    <scope>NUCLEOTIDE SEQUENCE [LARGE SCALE GENOMIC DNA]</scope>
    <source>
        <tissue evidence="2">Leaf</tissue>
    </source>
</reference>
<comment type="caution">
    <text evidence="2">The sequence shown here is derived from an EMBL/GenBank/DDBJ whole genome shotgun (WGS) entry which is preliminary data.</text>
</comment>
<dbReference type="InterPro" id="IPR032675">
    <property type="entry name" value="LRR_dom_sf"/>
</dbReference>
<dbReference type="PANTHER" id="PTHR31293:SF12">
    <property type="entry name" value="RNI-LIKE SUPERFAMILY PROTEIN"/>
    <property type="match status" value="1"/>
</dbReference>
<name>A0ABD0ZLG1_CARAN</name>
<dbReference type="InterPro" id="IPR055411">
    <property type="entry name" value="LRR_FXL15/At3g58940/PEG3-like"/>
</dbReference>
<proteinExistence type="predicted"/>
<evidence type="ECO:0000313" key="2">
    <source>
        <dbReference type="EMBL" id="KAL1189765.1"/>
    </source>
</evidence>
<dbReference type="InterPro" id="IPR055294">
    <property type="entry name" value="FBL60-like"/>
</dbReference>
<dbReference type="SUPFAM" id="SSF52047">
    <property type="entry name" value="RNI-like"/>
    <property type="match status" value="1"/>
</dbReference>